<dbReference type="InterPro" id="IPR008266">
    <property type="entry name" value="Tyr_kinase_AS"/>
</dbReference>
<keyword evidence="8" id="KW-0040">ANK repeat</keyword>
<evidence type="ECO:0000313" key="15">
    <source>
        <dbReference type="Proteomes" id="UP000479000"/>
    </source>
</evidence>
<dbReference type="GO" id="GO:0002009">
    <property type="term" value="P:morphogenesis of an epithelium"/>
    <property type="evidence" value="ECO:0007669"/>
    <property type="project" value="UniProtKB-ARBA"/>
</dbReference>
<evidence type="ECO:0000256" key="6">
    <source>
        <dbReference type="ARBA" id="ARBA00023137"/>
    </source>
</evidence>
<dbReference type="Pfam" id="PF00023">
    <property type="entry name" value="Ank"/>
    <property type="match status" value="1"/>
</dbReference>
<dbReference type="PANTHER" id="PTHR24418">
    <property type="entry name" value="TYROSINE-PROTEIN KINASE"/>
    <property type="match status" value="1"/>
</dbReference>
<dbReference type="EMBL" id="CADCXU010002922">
    <property type="protein sequence ID" value="CAA9995039.1"/>
    <property type="molecule type" value="Genomic_DNA"/>
</dbReference>
<name>A0A6H5FZ97_9HEMI</name>
<dbReference type="AlphaFoldDB" id="A0A6H5FZ97"/>
<protein>
    <recommendedName>
        <fullName evidence="10">Tyrosine-protein kinase</fullName>
        <ecNumber evidence="10">2.7.10.2</ecNumber>
    </recommendedName>
</protein>
<dbReference type="InterPro" id="IPR020635">
    <property type="entry name" value="Tyr_kinase_cat_dom"/>
</dbReference>
<feature type="region of interest" description="Disordered" evidence="11">
    <location>
        <begin position="191"/>
        <end position="211"/>
    </location>
</feature>
<feature type="domain" description="Protein kinase" evidence="13">
    <location>
        <begin position="180"/>
        <end position="446"/>
    </location>
</feature>
<dbReference type="GO" id="GO:0007165">
    <property type="term" value="P:signal transduction"/>
    <property type="evidence" value="ECO:0007669"/>
    <property type="project" value="UniProtKB-ARBA"/>
</dbReference>
<evidence type="ECO:0000256" key="11">
    <source>
        <dbReference type="SAM" id="MobiDB-lite"/>
    </source>
</evidence>
<keyword evidence="3 10" id="KW-0547">Nucleotide-binding</keyword>
<dbReference type="PROSITE" id="PS50001">
    <property type="entry name" value="SH2"/>
    <property type="match status" value="1"/>
</dbReference>
<dbReference type="SUPFAM" id="SSF56112">
    <property type="entry name" value="Protein kinase-like (PK-like)"/>
    <property type="match status" value="1"/>
</dbReference>
<keyword evidence="6 10" id="KW-0829">Tyrosine-protein kinase</keyword>
<dbReference type="GO" id="GO:0005524">
    <property type="term" value="F:ATP binding"/>
    <property type="evidence" value="ECO:0007669"/>
    <property type="project" value="UniProtKB-KW"/>
</dbReference>
<evidence type="ECO:0000256" key="9">
    <source>
        <dbReference type="PROSITE-ProRule" id="PRU00191"/>
    </source>
</evidence>
<dbReference type="InterPro" id="IPR001245">
    <property type="entry name" value="Ser-Thr/Tyr_kinase_cat_dom"/>
</dbReference>
<dbReference type="SUPFAM" id="SSF55550">
    <property type="entry name" value="SH2 domain"/>
    <property type="match status" value="1"/>
</dbReference>
<dbReference type="PROSITE" id="PS50088">
    <property type="entry name" value="ANK_REPEAT"/>
    <property type="match status" value="1"/>
</dbReference>
<feature type="repeat" description="ANK" evidence="8">
    <location>
        <begin position="40"/>
        <end position="65"/>
    </location>
</feature>
<accession>A0A6H5FZ97</accession>
<dbReference type="PRINTS" id="PR00401">
    <property type="entry name" value="SH2DOMAIN"/>
</dbReference>
<gene>
    <name evidence="14" type="ORF">NTEN_LOCUS1830</name>
</gene>
<sequence length="465" mass="53343">MAADAQICWYHGNLSREEAEKLLLMVFPLRYLHYQISWMLGLVPLHEAARFGHKEIIEMLLAAGAPSRPRTIADETPQLLAEENGYFQIAELLKNYVPAPFRSTKDEWYHGTLSRDEAVKLLNASGNSDGCFLVRYSGKEHAYILTLTFSNKPYHFPIHEINGYYVIDDGPYLDSLEHVVEHYSTLSDGLPTTLHNPVKPRPKPPVPNFHPSRTPMEVAVKTLHKDRMNSSNVEDFIKEAELMMSLNHHCIVKFIGWAKGENLLMVQELVPLGSLLSFLLCHPEQAGPDHELLVWAYQIACGMKYLERRKFVHRDLAARNILLATRNQAKISDFGLSRVTNENNYYCATKGGRWPIKWYAPESYSHGRFTSASDVWSYGVTLWEMFSFGAQPFGELRGADVIQLIDNGERLPKPTACKEDIYRMMEKCWQYQSRDRPTFTELADYFASLNNYENVRELIPTTDIS</sequence>
<evidence type="ECO:0000313" key="14">
    <source>
        <dbReference type="EMBL" id="CAA9995039.1"/>
    </source>
</evidence>
<dbReference type="Pfam" id="PF07714">
    <property type="entry name" value="PK_Tyr_Ser-Thr"/>
    <property type="match status" value="1"/>
</dbReference>
<dbReference type="SUPFAM" id="SSF48403">
    <property type="entry name" value="Ankyrin repeat"/>
    <property type="match status" value="1"/>
</dbReference>
<organism evidence="14 15">
    <name type="scientific">Nesidiocoris tenuis</name>
    <dbReference type="NCBI Taxonomy" id="355587"/>
    <lineage>
        <taxon>Eukaryota</taxon>
        <taxon>Metazoa</taxon>
        <taxon>Ecdysozoa</taxon>
        <taxon>Arthropoda</taxon>
        <taxon>Hexapoda</taxon>
        <taxon>Insecta</taxon>
        <taxon>Pterygota</taxon>
        <taxon>Neoptera</taxon>
        <taxon>Paraneoptera</taxon>
        <taxon>Hemiptera</taxon>
        <taxon>Heteroptera</taxon>
        <taxon>Panheteroptera</taxon>
        <taxon>Cimicomorpha</taxon>
        <taxon>Miridae</taxon>
        <taxon>Dicyphina</taxon>
        <taxon>Nesidiocoris</taxon>
    </lineage>
</organism>
<keyword evidence="5 10" id="KW-0067">ATP-binding</keyword>
<keyword evidence="15" id="KW-1185">Reference proteome</keyword>
<evidence type="ECO:0000256" key="7">
    <source>
        <dbReference type="ARBA" id="ARBA00051245"/>
    </source>
</evidence>
<dbReference type="PROSITE" id="PS00109">
    <property type="entry name" value="PROTEIN_KINASE_TYR"/>
    <property type="match status" value="1"/>
</dbReference>
<keyword evidence="1" id="KW-0597">Phosphoprotein</keyword>
<dbReference type="GO" id="GO:0004715">
    <property type="term" value="F:non-membrane spanning protein tyrosine kinase activity"/>
    <property type="evidence" value="ECO:0007669"/>
    <property type="project" value="UniProtKB-EC"/>
</dbReference>
<dbReference type="FunFam" id="1.10.510.10:FF:000027">
    <property type="entry name" value="Receptor protein-tyrosine kinase"/>
    <property type="match status" value="1"/>
</dbReference>
<dbReference type="PRINTS" id="PR00109">
    <property type="entry name" value="TYRKINASE"/>
</dbReference>
<dbReference type="SMART" id="SM00219">
    <property type="entry name" value="TyrKc"/>
    <property type="match status" value="1"/>
</dbReference>
<dbReference type="Gene3D" id="1.10.510.10">
    <property type="entry name" value="Transferase(Phosphotransferase) domain 1"/>
    <property type="match status" value="1"/>
</dbReference>
<evidence type="ECO:0000256" key="4">
    <source>
        <dbReference type="ARBA" id="ARBA00022777"/>
    </source>
</evidence>
<dbReference type="InterPro" id="IPR002110">
    <property type="entry name" value="Ankyrin_rpt"/>
</dbReference>
<dbReference type="InterPro" id="IPR050198">
    <property type="entry name" value="Non-receptor_tyrosine_kinases"/>
</dbReference>
<dbReference type="InterPro" id="IPR011009">
    <property type="entry name" value="Kinase-like_dom_sf"/>
</dbReference>
<dbReference type="PROSITE" id="PS50011">
    <property type="entry name" value="PROTEIN_KINASE_DOM"/>
    <property type="match status" value="1"/>
</dbReference>
<dbReference type="Gene3D" id="3.30.505.10">
    <property type="entry name" value="SH2 domain"/>
    <property type="match status" value="1"/>
</dbReference>
<proteinExistence type="inferred from homology"/>
<keyword evidence="2 10" id="KW-0808">Transferase</keyword>
<dbReference type="GO" id="GO:0071944">
    <property type="term" value="C:cell periphery"/>
    <property type="evidence" value="ECO:0007669"/>
    <property type="project" value="UniProtKB-ARBA"/>
</dbReference>
<keyword evidence="4 10" id="KW-0418">Kinase</keyword>
<dbReference type="Pfam" id="PF00017">
    <property type="entry name" value="SH2"/>
    <property type="match status" value="1"/>
</dbReference>
<evidence type="ECO:0000256" key="2">
    <source>
        <dbReference type="ARBA" id="ARBA00022679"/>
    </source>
</evidence>
<evidence type="ECO:0000256" key="5">
    <source>
        <dbReference type="ARBA" id="ARBA00022840"/>
    </source>
</evidence>
<keyword evidence="9" id="KW-0727">SH2 domain</keyword>
<dbReference type="Gene3D" id="1.25.40.20">
    <property type="entry name" value="Ankyrin repeat-containing domain"/>
    <property type="match status" value="1"/>
</dbReference>
<dbReference type="Proteomes" id="UP000479000">
    <property type="component" value="Unassembled WGS sequence"/>
</dbReference>
<dbReference type="PIRSF" id="PIRSF000654">
    <property type="entry name" value="Integrin-linked_kinase"/>
    <property type="match status" value="1"/>
</dbReference>
<feature type="domain" description="SH2" evidence="12">
    <location>
        <begin position="108"/>
        <end position="198"/>
    </location>
</feature>
<dbReference type="SMART" id="SM00252">
    <property type="entry name" value="SH2"/>
    <property type="match status" value="1"/>
</dbReference>
<dbReference type="OrthoDB" id="67310at2759"/>
<reference evidence="14 15" key="1">
    <citation type="submission" date="2020-02" db="EMBL/GenBank/DDBJ databases">
        <authorList>
            <person name="Ferguson B K."/>
        </authorList>
    </citation>
    <scope>NUCLEOTIDE SEQUENCE [LARGE SCALE GENOMIC DNA]</scope>
</reference>
<evidence type="ECO:0000256" key="8">
    <source>
        <dbReference type="PROSITE-ProRule" id="PRU00023"/>
    </source>
</evidence>
<comment type="catalytic activity">
    <reaction evidence="7 10">
        <text>L-tyrosyl-[protein] + ATP = O-phospho-L-tyrosyl-[protein] + ADP + H(+)</text>
        <dbReference type="Rhea" id="RHEA:10596"/>
        <dbReference type="Rhea" id="RHEA-COMP:10136"/>
        <dbReference type="Rhea" id="RHEA-COMP:20101"/>
        <dbReference type="ChEBI" id="CHEBI:15378"/>
        <dbReference type="ChEBI" id="CHEBI:30616"/>
        <dbReference type="ChEBI" id="CHEBI:46858"/>
        <dbReference type="ChEBI" id="CHEBI:61978"/>
        <dbReference type="ChEBI" id="CHEBI:456216"/>
        <dbReference type="EC" id="2.7.10.2"/>
    </reaction>
</comment>
<evidence type="ECO:0000259" key="12">
    <source>
        <dbReference type="PROSITE" id="PS50001"/>
    </source>
</evidence>
<evidence type="ECO:0000259" key="13">
    <source>
        <dbReference type="PROSITE" id="PS50011"/>
    </source>
</evidence>
<dbReference type="PROSITE" id="PS50297">
    <property type="entry name" value="ANK_REP_REGION"/>
    <property type="match status" value="1"/>
</dbReference>
<dbReference type="InterPro" id="IPR000719">
    <property type="entry name" value="Prot_kinase_dom"/>
</dbReference>
<evidence type="ECO:0000256" key="3">
    <source>
        <dbReference type="ARBA" id="ARBA00022741"/>
    </source>
</evidence>
<dbReference type="InterPro" id="IPR036860">
    <property type="entry name" value="SH2_dom_sf"/>
</dbReference>
<evidence type="ECO:0000256" key="1">
    <source>
        <dbReference type="ARBA" id="ARBA00022553"/>
    </source>
</evidence>
<dbReference type="InterPro" id="IPR000980">
    <property type="entry name" value="SH2"/>
</dbReference>
<evidence type="ECO:0000256" key="10">
    <source>
        <dbReference type="RuleBase" id="RU362096"/>
    </source>
</evidence>
<dbReference type="InterPro" id="IPR036770">
    <property type="entry name" value="Ankyrin_rpt-contain_sf"/>
</dbReference>
<dbReference type="EC" id="2.7.10.2" evidence="10"/>
<comment type="similarity">
    <text evidence="10">Belongs to the protein kinase superfamily. Tyr protein kinase family.</text>
</comment>